<dbReference type="AlphaFoldDB" id="A0A0N8RGK1"/>
<protein>
    <submittedName>
        <fullName evidence="2">Uncharacterized protein</fullName>
    </submittedName>
</protein>
<evidence type="ECO:0000313" key="3">
    <source>
        <dbReference type="Proteomes" id="UP000267908"/>
    </source>
</evidence>
<evidence type="ECO:0000313" key="2">
    <source>
        <dbReference type="EMBL" id="RMQ18305.1"/>
    </source>
</evidence>
<name>A0A0N8RGK1_9PSED</name>
<evidence type="ECO:0000313" key="1">
    <source>
        <dbReference type="EMBL" id="RMP09691.1"/>
    </source>
</evidence>
<comment type="caution">
    <text evidence="2">The sequence shown here is derived from an EMBL/GenBank/DDBJ whole genome shotgun (WGS) entry which is preliminary data.</text>
</comment>
<proteinExistence type="predicted"/>
<organism evidence="2 4">
    <name type="scientific">Pseudomonas syringae pv. delphinii</name>
    <dbReference type="NCBI Taxonomy" id="192088"/>
    <lineage>
        <taxon>Bacteria</taxon>
        <taxon>Pseudomonadati</taxon>
        <taxon>Pseudomonadota</taxon>
        <taxon>Gammaproteobacteria</taxon>
        <taxon>Pseudomonadales</taxon>
        <taxon>Pseudomonadaceae</taxon>
        <taxon>Pseudomonas</taxon>
    </lineage>
</organism>
<gene>
    <name evidence="2" type="ORF">ALQ08_101501</name>
    <name evidence="1" type="ORF">ALQ28_101387</name>
</gene>
<dbReference type="EMBL" id="RBQG01000258">
    <property type="protein sequence ID" value="RMP09691.1"/>
    <property type="molecule type" value="Genomic_DNA"/>
</dbReference>
<dbReference type="Proteomes" id="UP000267908">
    <property type="component" value="Unassembled WGS sequence"/>
</dbReference>
<accession>A0A0N8RGK1</accession>
<dbReference type="EMBL" id="RBRA01000311">
    <property type="protein sequence ID" value="RMQ18305.1"/>
    <property type="molecule type" value="Genomic_DNA"/>
</dbReference>
<reference evidence="3 4" key="1">
    <citation type="submission" date="2018-08" db="EMBL/GenBank/DDBJ databases">
        <title>Recombination of ecologically and evolutionarily significant loci maintains genetic cohesion in the Pseudomonas syringae species complex.</title>
        <authorList>
            <person name="Dillon M."/>
            <person name="Thakur S."/>
            <person name="Almeida R.N.D."/>
            <person name="Weir B.S."/>
            <person name="Guttman D.S."/>
        </authorList>
    </citation>
    <scope>NUCLEOTIDE SEQUENCE [LARGE SCALE GENOMIC DNA]</scope>
    <source>
        <strain evidence="2 4">ICMP 13052</strain>
        <strain evidence="1 3">ICMP 4330</strain>
    </source>
</reference>
<evidence type="ECO:0000313" key="4">
    <source>
        <dbReference type="Proteomes" id="UP000269044"/>
    </source>
</evidence>
<sequence length="521" mass="57292">MTGPLKRVFMEQSWISRSPTMAVPQLYTRIVRWLSGKSKRLFRQSPGYAAPILIGLLPDDPQWGEQGLLPMEHAYDPLPVQIPAWNYDAMISFQVKLQVYWDASTLVYEKVWPGADFPTLPPDDLRFDLPVRYLLPGIHVMHYQVTEWTGNVGDSEPRTVTIDLTAPLLAANQGPLKFDTSRITSEYLASHDDSVSATIESYRGGAPGDAVTWYWSRDPFAFSDDDIVSTRPLVAHEISNSVTLVFTGDMIRARGDGERYAFYRLTDRAGNASSYSLPVRLDVAAQPVPRVLPPPRIKGASGSASYSTLNPLSATNGAIVTIPAQADIRPGDLIAVQWAEPGSTGAYRTDQPEAANPLEFRIPAGRIPQHFGKTLPVYYEVTEPSVEEPHVSNSHTLTVSRISGFPVVQCDKVSGGRLALSSIAEGGRALFTLDSWPFMGADQFVNLEVRGVNDAGQLLIVPVLSEHPVPSTGSTMSAGHINKVDLQRFKVGAQLDIRVRVSFDQKLSWQAFPSLTPTLYS</sequence>
<dbReference type="Proteomes" id="UP000269044">
    <property type="component" value="Unassembled WGS sequence"/>
</dbReference>